<comment type="caution">
    <text evidence="1">The sequence shown here is derived from an EMBL/GenBank/DDBJ whole genome shotgun (WGS) entry which is preliminary data.</text>
</comment>
<organism evidence="1 2">
    <name type="scientific">Streptomyces griseoruber</name>
    <dbReference type="NCBI Taxonomy" id="1943"/>
    <lineage>
        <taxon>Bacteria</taxon>
        <taxon>Bacillati</taxon>
        <taxon>Actinomycetota</taxon>
        <taxon>Actinomycetes</taxon>
        <taxon>Kitasatosporales</taxon>
        <taxon>Streptomycetaceae</taxon>
        <taxon>Streptomyces</taxon>
    </lineage>
</organism>
<protein>
    <submittedName>
        <fullName evidence="1">Uncharacterized protein</fullName>
    </submittedName>
</protein>
<proteinExistence type="predicted"/>
<name>A0A101T2E3_9ACTN</name>
<dbReference type="OrthoDB" id="3476420at2"/>
<evidence type="ECO:0000313" key="1">
    <source>
        <dbReference type="EMBL" id="KUN84522.1"/>
    </source>
</evidence>
<dbReference type="AlphaFoldDB" id="A0A101T2E3"/>
<accession>A0A101T2E3</accession>
<reference evidence="1 2" key="1">
    <citation type="submission" date="2015-10" db="EMBL/GenBank/DDBJ databases">
        <title>Draft genome sequence of Streptomyces griseoruber DSM 40281, type strain for the species Streptomyces griseoruber.</title>
        <authorList>
            <person name="Ruckert C."/>
            <person name="Winkler A."/>
            <person name="Kalinowski J."/>
            <person name="Kampfer P."/>
            <person name="Glaeser S."/>
        </authorList>
    </citation>
    <scope>NUCLEOTIDE SEQUENCE [LARGE SCALE GENOMIC DNA]</scope>
    <source>
        <strain evidence="1 2">DSM 40281</strain>
    </source>
</reference>
<dbReference type="EMBL" id="LMWW01000016">
    <property type="protein sequence ID" value="KUN84522.1"/>
    <property type="molecule type" value="Genomic_DNA"/>
</dbReference>
<dbReference type="STRING" id="1943.AQJ64_13475"/>
<evidence type="ECO:0000313" key="2">
    <source>
        <dbReference type="Proteomes" id="UP000052982"/>
    </source>
</evidence>
<keyword evidence="2" id="KW-1185">Reference proteome</keyword>
<dbReference type="RefSeq" id="WP_055636054.1">
    <property type="nucleotide sequence ID" value="NZ_KQ948766.1"/>
</dbReference>
<dbReference type="Proteomes" id="UP000052982">
    <property type="component" value="Unassembled WGS sequence"/>
</dbReference>
<sequence>MTARVIRHGSPGPDDEAYAQTLSEGLERTIAVLENSPRMFDGAMGGASTYLNARLAVDPDASHLRTWEATVTAMQVYSSAFAAAVRTEGTVGCRIADVMRTIPATGHQYYTNAGNWLTAFWLAVVCREQARMTQLCEVSVEFLRSSGVDYDEYVYHWIDALQTYWSERPGLGEKLLAAIRTSEPDVVHIADRELLDKILYQPINLFQFFLRKDHEGFRQALVEALELHKSFWTASEEREETVDGYLALGPLAVACLAYDAGFPIDVESDYLPGELLKRAWVGEFPT</sequence>
<dbReference type="Pfam" id="PF15575">
    <property type="entry name" value="Imm49"/>
    <property type="match status" value="1"/>
</dbReference>
<gene>
    <name evidence="1" type="ORF">AQJ64_13475</name>
</gene>
<dbReference type="InterPro" id="IPR029074">
    <property type="entry name" value="Imm49"/>
</dbReference>